<protein>
    <submittedName>
        <fullName evidence="1">Uncharacterized protein</fullName>
    </submittedName>
</protein>
<dbReference type="EMBL" id="CP016076">
    <property type="protein sequence ID" value="APU15280.1"/>
    <property type="molecule type" value="Genomic_DNA"/>
</dbReference>
<dbReference type="KEGG" id="acad:UA74_16160"/>
<proteinExistence type="predicted"/>
<dbReference type="AlphaFoldDB" id="A0AAC9LFC8"/>
<evidence type="ECO:0000313" key="1">
    <source>
        <dbReference type="EMBL" id="APU15280.1"/>
    </source>
</evidence>
<sequence length="58" mass="6994">MDMNEAFNEMRDATNWCLLAEPDDDPQLWIAEAKRALEAVNSFHFSCSWEWRRMDRRS</sequence>
<evidence type="ECO:0000313" key="2">
    <source>
        <dbReference type="Proteomes" id="UP000185511"/>
    </source>
</evidence>
<keyword evidence="2" id="KW-1185">Reference proteome</keyword>
<dbReference type="RefSeq" id="WP_157434241.1">
    <property type="nucleotide sequence ID" value="NZ_CP016076.1"/>
</dbReference>
<dbReference type="Proteomes" id="UP000185511">
    <property type="component" value="Chromosome"/>
</dbReference>
<gene>
    <name evidence="1" type="ORF">UA74_16160</name>
</gene>
<accession>A0AAC9LFC8</accession>
<name>A0AAC9LFC8_9PSEU</name>
<reference evidence="2" key="1">
    <citation type="submission" date="2016-06" db="EMBL/GenBank/DDBJ databases">
        <title>Complete genome sequence of Actinoalloteichus fjordicus DSM 46855 (=ADI127-17), type strain of the new species Actinoalloteichus fjordicus.</title>
        <authorList>
            <person name="Ruckert C."/>
            <person name="Nouioui I."/>
            <person name="Willmese J."/>
            <person name="van Wezel G."/>
            <person name="Klenk H.-P."/>
            <person name="Kalinowski J."/>
            <person name="Zotchev S.B."/>
        </authorList>
    </citation>
    <scope>NUCLEOTIDE SEQUENCE [LARGE SCALE GENOMIC DNA]</scope>
    <source>
        <strain evidence="2">ADI127-7</strain>
    </source>
</reference>
<organism evidence="1 2">
    <name type="scientific">Actinoalloteichus fjordicus</name>
    <dbReference type="NCBI Taxonomy" id="1612552"/>
    <lineage>
        <taxon>Bacteria</taxon>
        <taxon>Bacillati</taxon>
        <taxon>Actinomycetota</taxon>
        <taxon>Actinomycetes</taxon>
        <taxon>Pseudonocardiales</taxon>
        <taxon>Pseudonocardiaceae</taxon>
        <taxon>Actinoalloteichus</taxon>
    </lineage>
</organism>